<gene>
    <name evidence="3" type="ORF">BOTBODRAFT_39742</name>
</gene>
<evidence type="ECO:0000256" key="2">
    <source>
        <dbReference type="SAM" id="Phobius"/>
    </source>
</evidence>
<keyword evidence="4" id="KW-1185">Reference proteome</keyword>
<keyword evidence="2" id="KW-1133">Transmembrane helix</keyword>
<dbReference type="HOGENOM" id="CLU_1948481_0_0_1"/>
<accession>A0A067M3R1</accession>
<dbReference type="AlphaFoldDB" id="A0A067M3R1"/>
<sequence>MTSSRDRTIRDYTASLLLQRIDTREPRAITDSQGPSPFTAMSNIGGMLSIGGIILGALFGLGYAALLGLEDFLLYPFSQSMQAEEDIGRGEPGCVVSEDAGGIRQRDGYDTEDDNTALLVLPSSRHEPL</sequence>
<reference evidence="4" key="1">
    <citation type="journal article" date="2014" name="Proc. Natl. Acad. Sci. U.S.A.">
        <title>Extensive sampling of basidiomycete genomes demonstrates inadequacy of the white-rot/brown-rot paradigm for wood decay fungi.</title>
        <authorList>
            <person name="Riley R."/>
            <person name="Salamov A.A."/>
            <person name="Brown D.W."/>
            <person name="Nagy L.G."/>
            <person name="Floudas D."/>
            <person name="Held B.W."/>
            <person name="Levasseur A."/>
            <person name="Lombard V."/>
            <person name="Morin E."/>
            <person name="Otillar R."/>
            <person name="Lindquist E.A."/>
            <person name="Sun H."/>
            <person name="LaButti K.M."/>
            <person name="Schmutz J."/>
            <person name="Jabbour D."/>
            <person name="Luo H."/>
            <person name="Baker S.E."/>
            <person name="Pisabarro A.G."/>
            <person name="Walton J.D."/>
            <person name="Blanchette R.A."/>
            <person name="Henrissat B."/>
            <person name="Martin F."/>
            <person name="Cullen D."/>
            <person name="Hibbett D.S."/>
            <person name="Grigoriev I.V."/>
        </authorList>
    </citation>
    <scope>NUCLEOTIDE SEQUENCE [LARGE SCALE GENOMIC DNA]</scope>
    <source>
        <strain evidence="4">FD-172 SS1</strain>
    </source>
</reference>
<feature type="region of interest" description="Disordered" evidence="1">
    <location>
        <begin position="86"/>
        <end position="129"/>
    </location>
</feature>
<evidence type="ECO:0000313" key="4">
    <source>
        <dbReference type="Proteomes" id="UP000027195"/>
    </source>
</evidence>
<dbReference type="EMBL" id="KL198148">
    <property type="protein sequence ID" value="KDQ06221.1"/>
    <property type="molecule type" value="Genomic_DNA"/>
</dbReference>
<organism evidence="3 4">
    <name type="scientific">Botryobasidium botryosum (strain FD-172 SS1)</name>
    <dbReference type="NCBI Taxonomy" id="930990"/>
    <lineage>
        <taxon>Eukaryota</taxon>
        <taxon>Fungi</taxon>
        <taxon>Dikarya</taxon>
        <taxon>Basidiomycota</taxon>
        <taxon>Agaricomycotina</taxon>
        <taxon>Agaricomycetes</taxon>
        <taxon>Cantharellales</taxon>
        <taxon>Botryobasidiaceae</taxon>
        <taxon>Botryobasidium</taxon>
    </lineage>
</organism>
<evidence type="ECO:0000313" key="3">
    <source>
        <dbReference type="EMBL" id="KDQ06221.1"/>
    </source>
</evidence>
<name>A0A067M3R1_BOTB1</name>
<protein>
    <submittedName>
        <fullName evidence="3">Uncharacterized protein</fullName>
    </submittedName>
</protein>
<feature type="transmembrane region" description="Helical" evidence="2">
    <location>
        <begin position="44"/>
        <end position="69"/>
    </location>
</feature>
<proteinExistence type="predicted"/>
<keyword evidence="2" id="KW-0472">Membrane</keyword>
<keyword evidence="2" id="KW-0812">Transmembrane</keyword>
<evidence type="ECO:0000256" key="1">
    <source>
        <dbReference type="SAM" id="MobiDB-lite"/>
    </source>
</evidence>
<dbReference type="InParanoid" id="A0A067M3R1"/>
<dbReference type="Proteomes" id="UP000027195">
    <property type="component" value="Unassembled WGS sequence"/>
</dbReference>